<dbReference type="Gene3D" id="3.10.450.50">
    <property type="match status" value="1"/>
</dbReference>
<dbReference type="SUPFAM" id="SSF103642">
    <property type="entry name" value="Sec-C motif"/>
    <property type="match status" value="1"/>
</dbReference>
<evidence type="ECO:0000313" key="1">
    <source>
        <dbReference type="EMBL" id="QFT26767.1"/>
    </source>
</evidence>
<keyword evidence="2" id="KW-1185">Reference proteome</keyword>
<name>A0A5P9CM00_9VIBR</name>
<dbReference type="KEGG" id="vaq:FIV01_10035"/>
<dbReference type="InterPro" id="IPR004027">
    <property type="entry name" value="SEC_C_motif"/>
</dbReference>
<sequence>MTYPLLKLESEESEIFIEGVILAANLATKPLDPELWLSEVLPNHTPNAEVEQHIHKQYAYLKRNEYSLLSLLDASQKDEQLADFAEGFMTMWPKVEPQWQEANIVDGSLRMLQALLTTLMLAIDESKTQAEMKAAGVESPPSLNDLAPQLDLMINEVALAADEIMLGAKAQSLNPFKGVGRNEQCPCGSRKKFKQCCGQ</sequence>
<reference evidence="1 2" key="1">
    <citation type="submission" date="2019-10" db="EMBL/GenBank/DDBJ databases">
        <title>Complete genome sequence of Vibrio sp. strain THAF100, isolated from non-filtered water from the water column of tank 6 of a marine aquarium containing stony-coral fragments. Water maintained at 26 degree C.</title>
        <authorList>
            <person name="Ruckert C."/>
            <person name="Franco A."/>
            <person name="Kalinowski J."/>
            <person name="Glaeser S."/>
        </authorList>
    </citation>
    <scope>NUCLEOTIDE SEQUENCE [LARGE SCALE GENOMIC DNA]</scope>
    <source>
        <strain evidence="1 2">THAF100</strain>
    </source>
</reference>
<gene>
    <name evidence="1" type="ORF">FIV01_10035</name>
</gene>
<dbReference type="PANTHER" id="PTHR33747:SF1">
    <property type="entry name" value="ADENYLATE CYCLASE-ASSOCIATED CAP C-TERMINAL DOMAIN-CONTAINING PROTEIN"/>
    <property type="match status" value="1"/>
</dbReference>
<organism evidence="1 2">
    <name type="scientific">Vibrio aquimaris</name>
    <dbReference type="NCBI Taxonomy" id="2587862"/>
    <lineage>
        <taxon>Bacteria</taxon>
        <taxon>Pseudomonadati</taxon>
        <taxon>Pseudomonadota</taxon>
        <taxon>Gammaproteobacteria</taxon>
        <taxon>Vibrionales</taxon>
        <taxon>Vibrionaceae</taxon>
        <taxon>Vibrio</taxon>
    </lineage>
</organism>
<dbReference type="EMBL" id="CP045350">
    <property type="protein sequence ID" value="QFT26767.1"/>
    <property type="molecule type" value="Genomic_DNA"/>
</dbReference>
<dbReference type="RefSeq" id="WP_152430860.1">
    <property type="nucleotide sequence ID" value="NZ_CBCSDK010000001.1"/>
</dbReference>
<evidence type="ECO:0000313" key="2">
    <source>
        <dbReference type="Proteomes" id="UP000326936"/>
    </source>
</evidence>
<dbReference type="Proteomes" id="UP000326936">
    <property type="component" value="Chromosome"/>
</dbReference>
<evidence type="ECO:0008006" key="3">
    <source>
        <dbReference type="Google" id="ProtNLM"/>
    </source>
</evidence>
<dbReference type="OrthoDB" id="570299at2"/>
<dbReference type="Pfam" id="PF02810">
    <property type="entry name" value="SEC-C"/>
    <property type="match status" value="1"/>
</dbReference>
<dbReference type="AlphaFoldDB" id="A0A5P9CM00"/>
<protein>
    <recommendedName>
        <fullName evidence="3">Prepilin peptidase</fullName>
    </recommendedName>
</protein>
<accession>A0A5P9CM00</accession>
<proteinExistence type="predicted"/>
<dbReference type="PANTHER" id="PTHR33747">
    <property type="entry name" value="UPF0225 PROTEIN SCO1677"/>
    <property type="match status" value="1"/>
</dbReference>